<organism evidence="1 2">
    <name type="scientific">Apatococcus fuscideae</name>
    <dbReference type="NCBI Taxonomy" id="2026836"/>
    <lineage>
        <taxon>Eukaryota</taxon>
        <taxon>Viridiplantae</taxon>
        <taxon>Chlorophyta</taxon>
        <taxon>core chlorophytes</taxon>
        <taxon>Trebouxiophyceae</taxon>
        <taxon>Chlorellales</taxon>
        <taxon>Chlorellaceae</taxon>
        <taxon>Apatococcus</taxon>
    </lineage>
</organism>
<comment type="caution">
    <text evidence="1">The sequence shown here is derived from an EMBL/GenBank/DDBJ whole genome shotgun (WGS) entry which is preliminary data.</text>
</comment>
<evidence type="ECO:0000313" key="2">
    <source>
        <dbReference type="Proteomes" id="UP001485043"/>
    </source>
</evidence>
<protein>
    <submittedName>
        <fullName evidence="1">Uncharacterized protein</fullName>
    </submittedName>
</protein>
<name>A0AAW1SV02_9CHLO</name>
<reference evidence="1 2" key="1">
    <citation type="journal article" date="2024" name="Nat. Commun.">
        <title>Phylogenomics reveals the evolutionary origins of lichenization in chlorophyte algae.</title>
        <authorList>
            <person name="Puginier C."/>
            <person name="Libourel C."/>
            <person name="Otte J."/>
            <person name="Skaloud P."/>
            <person name="Haon M."/>
            <person name="Grisel S."/>
            <person name="Petersen M."/>
            <person name="Berrin J.G."/>
            <person name="Delaux P.M."/>
            <person name="Dal Grande F."/>
            <person name="Keller J."/>
        </authorList>
    </citation>
    <scope>NUCLEOTIDE SEQUENCE [LARGE SCALE GENOMIC DNA]</scope>
    <source>
        <strain evidence="1 2">SAG 2523</strain>
    </source>
</reference>
<dbReference type="EMBL" id="JALJOV010000969">
    <property type="protein sequence ID" value="KAK9857559.1"/>
    <property type="molecule type" value="Genomic_DNA"/>
</dbReference>
<dbReference type="Proteomes" id="UP001485043">
    <property type="component" value="Unassembled WGS sequence"/>
</dbReference>
<proteinExistence type="predicted"/>
<keyword evidence="2" id="KW-1185">Reference proteome</keyword>
<accession>A0AAW1SV02</accession>
<gene>
    <name evidence="1" type="ORF">WJX84_006094</name>
</gene>
<evidence type="ECO:0000313" key="1">
    <source>
        <dbReference type="EMBL" id="KAK9857559.1"/>
    </source>
</evidence>
<sequence>MPCSEKHLPNAQATSAYTNPRLKATDCGLDVEVLATAVLFKSEAELDEDELLGALVALVDVAEFGLPPSDALEVPVELPVPFALVLVEEGRVPSACSRVRPAALATSYPTALEQYCSSQR</sequence>
<dbReference type="AlphaFoldDB" id="A0AAW1SV02"/>